<keyword evidence="2" id="KW-0223">Dioxygenase</keyword>
<dbReference type="AlphaFoldDB" id="A0AAV4GTF1"/>
<comment type="similarity">
    <text evidence="1">Belongs to the aspartyl/asparaginyl beta-hydroxylase family.</text>
</comment>
<feature type="domain" description="Aspartyl/asparaginy/proline hydroxylase" evidence="4">
    <location>
        <begin position="155"/>
        <end position="315"/>
    </location>
</feature>
<sequence length="331" mass="36997">MDETAAVLLGTAALLMIIVLALEVYRTSCLKREAAAYSGFKSNVCESKHCVRCSKDKDILSDALTRLSFHASQIFGLSDNDVPISAKENAVEIVCADIRTSLKKLKGQGDKASSGEFDAKGSNSEVSNPLVFKYSGIREQKIWHLDDFPGINLLEQNFTQIYLEFVHFYKSPLSETTQLWKRNHTSKGSWEIALLVDQGRRTKVSELCPLTMALIDQIPYFMRGNVFGNASFSVLHPDTEIAAHYGSTNCRIRCHLGLKVPSNAKSCTLWVEGQPQHWEKGKSLFFSDAFLHSVSHKGPPDSGYRVVLMLDLWHPDIAESQRKVLDYAFSS</sequence>
<dbReference type="Pfam" id="PF05118">
    <property type="entry name" value="Asp_Arg_Hydrox"/>
    <property type="match status" value="1"/>
</dbReference>
<reference evidence="5 6" key="1">
    <citation type="journal article" date="2021" name="Elife">
        <title>Chloroplast acquisition without the gene transfer in kleptoplastic sea slugs, Plakobranchus ocellatus.</title>
        <authorList>
            <person name="Maeda T."/>
            <person name="Takahashi S."/>
            <person name="Yoshida T."/>
            <person name="Shimamura S."/>
            <person name="Takaki Y."/>
            <person name="Nagai Y."/>
            <person name="Toyoda A."/>
            <person name="Suzuki Y."/>
            <person name="Arimoto A."/>
            <person name="Ishii H."/>
            <person name="Satoh N."/>
            <person name="Nishiyama T."/>
            <person name="Hasebe M."/>
            <person name="Maruyama T."/>
            <person name="Minagawa J."/>
            <person name="Obokata J."/>
            <person name="Shigenobu S."/>
        </authorList>
    </citation>
    <scope>NUCLEOTIDE SEQUENCE [LARGE SCALE GENOMIC DNA]</scope>
</reference>
<dbReference type="Gene3D" id="2.60.120.330">
    <property type="entry name" value="B-lactam Antibiotic, Isopenicillin N Synthase, Chain"/>
    <property type="match status" value="1"/>
</dbReference>
<dbReference type="GO" id="GO:0016020">
    <property type="term" value="C:membrane"/>
    <property type="evidence" value="ECO:0007669"/>
    <property type="project" value="TreeGrafter"/>
</dbReference>
<keyword evidence="6" id="KW-1185">Reference proteome</keyword>
<dbReference type="InterPro" id="IPR051821">
    <property type="entry name" value="Asp/Asn_beta-hydroxylase"/>
</dbReference>
<dbReference type="Proteomes" id="UP000762676">
    <property type="component" value="Unassembled WGS sequence"/>
</dbReference>
<evidence type="ECO:0000313" key="6">
    <source>
        <dbReference type="Proteomes" id="UP000762676"/>
    </source>
</evidence>
<proteinExistence type="inferred from homology"/>
<gene>
    <name evidence="5" type="ORF">ElyMa_006100600</name>
</gene>
<dbReference type="InterPro" id="IPR007803">
    <property type="entry name" value="Asp/Arg/Pro-Hydrxlase"/>
</dbReference>
<accession>A0AAV4GTF1</accession>
<organism evidence="5 6">
    <name type="scientific">Elysia marginata</name>
    <dbReference type="NCBI Taxonomy" id="1093978"/>
    <lineage>
        <taxon>Eukaryota</taxon>
        <taxon>Metazoa</taxon>
        <taxon>Spiralia</taxon>
        <taxon>Lophotrochozoa</taxon>
        <taxon>Mollusca</taxon>
        <taxon>Gastropoda</taxon>
        <taxon>Heterobranchia</taxon>
        <taxon>Euthyneura</taxon>
        <taxon>Panpulmonata</taxon>
        <taxon>Sacoglossa</taxon>
        <taxon>Placobranchoidea</taxon>
        <taxon>Plakobranchidae</taxon>
        <taxon>Elysia</taxon>
    </lineage>
</organism>
<evidence type="ECO:0000256" key="2">
    <source>
        <dbReference type="ARBA" id="ARBA00022964"/>
    </source>
</evidence>
<evidence type="ECO:0000256" key="1">
    <source>
        <dbReference type="ARBA" id="ARBA00007730"/>
    </source>
</evidence>
<keyword evidence="3" id="KW-0560">Oxidoreductase</keyword>
<evidence type="ECO:0000259" key="4">
    <source>
        <dbReference type="Pfam" id="PF05118"/>
    </source>
</evidence>
<evidence type="ECO:0000313" key="5">
    <source>
        <dbReference type="EMBL" id="GFR88465.1"/>
    </source>
</evidence>
<dbReference type="SUPFAM" id="SSF51197">
    <property type="entry name" value="Clavaminate synthase-like"/>
    <property type="match status" value="1"/>
</dbReference>
<dbReference type="InterPro" id="IPR027443">
    <property type="entry name" value="IPNS-like_sf"/>
</dbReference>
<dbReference type="EMBL" id="BMAT01012231">
    <property type="protein sequence ID" value="GFR88465.1"/>
    <property type="molecule type" value="Genomic_DNA"/>
</dbReference>
<comment type="caution">
    <text evidence="5">The sequence shown here is derived from an EMBL/GenBank/DDBJ whole genome shotgun (WGS) entry which is preliminary data.</text>
</comment>
<evidence type="ECO:0000256" key="3">
    <source>
        <dbReference type="ARBA" id="ARBA00023002"/>
    </source>
</evidence>
<name>A0AAV4GTF1_9GAST</name>
<dbReference type="PANTHER" id="PTHR46332:SF5">
    <property type="entry name" value="ASPARTATE BETA-HYDROXYLASE DOMAIN CONTAINING 2"/>
    <property type="match status" value="1"/>
</dbReference>
<dbReference type="GO" id="GO:0051213">
    <property type="term" value="F:dioxygenase activity"/>
    <property type="evidence" value="ECO:0007669"/>
    <property type="project" value="UniProtKB-KW"/>
</dbReference>
<dbReference type="PANTHER" id="PTHR46332">
    <property type="entry name" value="ASPARTATE BETA-HYDROXYLASE DOMAIN-CONTAINING PROTEIN 2"/>
    <property type="match status" value="1"/>
</dbReference>
<protein>
    <submittedName>
        <fullName evidence="5">Aspartate beta-hydroxylase domain-containing protein 2</fullName>
    </submittedName>
</protein>